<dbReference type="EMBL" id="BAER01000115">
    <property type="protein sequence ID" value="GAC34660.1"/>
    <property type="molecule type" value="Genomic_DNA"/>
</dbReference>
<organism evidence="1 2">
    <name type="scientific">Paraglaciecola polaris LMG 21857</name>
    <dbReference type="NCBI Taxonomy" id="1129793"/>
    <lineage>
        <taxon>Bacteria</taxon>
        <taxon>Pseudomonadati</taxon>
        <taxon>Pseudomonadota</taxon>
        <taxon>Gammaproteobacteria</taxon>
        <taxon>Alteromonadales</taxon>
        <taxon>Alteromonadaceae</taxon>
        <taxon>Paraglaciecola</taxon>
    </lineage>
</organism>
<proteinExistence type="predicted"/>
<dbReference type="AlphaFoldDB" id="K7AHD3"/>
<protein>
    <submittedName>
        <fullName evidence="1">Uncharacterized protein</fullName>
    </submittedName>
</protein>
<gene>
    <name evidence="1" type="ORF">GPLA_3775</name>
</gene>
<reference evidence="2" key="1">
    <citation type="journal article" date="2014" name="Environ. Microbiol.">
        <title>Comparative genomics of the marine bacterial genus Glaciecola reveals the high degree of genomic diversity and genomic characteristic for cold adaptation.</title>
        <authorList>
            <person name="Qin Q.L."/>
            <person name="Xie B.B."/>
            <person name="Yu Y."/>
            <person name="Shu Y.L."/>
            <person name="Rong J.C."/>
            <person name="Zhang Y.J."/>
            <person name="Zhao D.L."/>
            <person name="Chen X.L."/>
            <person name="Zhang X.Y."/>
            <person name="Chen B."/>
            <person name="Zhou B.C."/>
            <person name="Zhang Y.Z."/>
        </authorList>
    </citation>
    <scope>NUCLEOTIDE SEQUENCE [LARGE SCALE GENOMIC DNA]</scope>
    <source>
        <strain evidence="2">LMG 21857</strain>
    </source>
</reference>
<comment type="caution">
    <text evidence="1">The sequence shown here is derived from an EMBL/GenBank/DDBJ whole genome shotgun (WGS) entry which is preliminary data.</text>
</comment>
<keyword evidence="2" id="KW-1185">Reference proteome</keyword>
<evidence type="ECO:0000313" key="1">
    <source>
        <dbReference type="EMBL" id="GAC34660.1"/>
    </source>
</evidence>
<name>K7AHD3_9ALTE</name>
<dbReference type="Proteomes" id="UP000006322">
    <property type="component" value="Unassembled WGS sequence"/>
</dbReference>
<accession>K7AHD3</accession>
<evidence type="ECO:0000313" key="2">
    <source>
        <dbReference type="Proteomes" id="UP000006322"/>
    </source>
</evidence>
<sequence length="40" mass="4652">MRLLSSNGESLRGPCDDLPRNVVLFEAIKSHNEQNKRLWQ</sequence>